<keyword evidence="4 7" id="KW-0573">Peptidoglycan synthesis</keyword>
<dbReference type="HAMAP" id="MF_00258">
    <property type="entry name" value="Glu_racemase"/>
    <property type="match status" value="1"/>
</dbReference>
<dbReference type="Gene3D" id="3.40.50.1860">
    <property type="match status" value="2"/>
</dbReference>
<evidence type="ECO:0000313" key="8">
    <source>
        <dbReference type="EMBL" id="SJM91747.1"/>
    </source>
</evidence>
<feature type="binding site" evidence="7">
    <location>
        <begin position="184"/>
        <end position="185"/>
    </location>
    <ligand>
        <name>substrate</name>
    </ligand>
</feature>
<comment type="pathway">
    <text evidence="7">Cell wall biogenesis; peptidoglycan biosynthesis.</text>
</comment>
<organism evidence="8 9">
    <name type="scientific">Crenothrix polyspora</name>
    <dbReference type="NCBI Taxonomy" id="360316"/>
    <lineage>
        <taxon>Bacteria</taxon>
        <taxon>Pseudomonadati</taxon>
        <taxon>Pseudomonadota</taxon>
        <taxon>Gammaproteobacteria</taxon>
        <taxon>Methylococcales</taxon>
        <taxon>Crenotrichaceae</taxon>
        <taxon>Crenothrix</taxon>
    </lineage>
</organism>
<dbReference type="RefSeq" id="WP_087143090.1">
    <property type="nucleotide sequence ID" value="NZ_FUKI01000094.1"/>
</dbReference>
<comment type="catalytic activity">
    <reaction evidence="1 7">
        <text>L-glutamate = D-glutamate</text>
        <dbReference type="Rhea" id="RHEA:12813"/>
        <dbReference type="ChEBI" id="CHEBI:29985"/>
        <dbReference type="ChEBI" id="CHEBI:29986"/>
        <dbReference type="EC" id="5.1.1.3"/>
    </reaction>
</comment>
<dbReference type="InterPro" id="IPR004391">
    <property type="entry name" value="Glu_race"/>
</dbReference>
<dbReference type="GO" id="GO:0009252">
    <property type="term" value="P:peptidoglycan biosynthetic process"/>
    <property type="evidence" value="ECO:0007669"/>
    <property type="project" value="UniProtKB-UniRule"/>
</dbReference>
<comment type="function">
    <text evidence="7">Provides the (R)-glutamate required for cell wall biosynthesis.</text>
</comment>
<dbReference type="EMBL" id="FUKI01000094">
    <property type="protein sequence ID" value="SJM91747.1"/>
    <property type="molecule type" value="Genomic_DNA"/>
</dbReference>
<dbReference type="NCBIfam" id="TIGR00067">
    <property type="entry name" value="glut_race"/>
    <property type="match status" value="1"/>
</dbReference>
<name>A0A1R4H6F8_9GAMM</name>
<dbReference type="GO" id="GO:0008360">
    <property type="term" value="P:regulation of cell shape"/>
    <property type="evidence" value="ECO:0007669"/>
    <property type="project" value="UniProtKB-KW"/>
</dbReference>
<dbReference type="PANTHER" id="PTHR21198:SF2">
    <property type="entry name" value="GLUTAMATE RACEMASE"/>
    <property type="match status" value="1"/>
</dbReference>
<keyword evidence="6 7" id="KW-0961">Cell wall biogenesis/degradation</keyword>
<feature type="binding site" evidence="7">
    <location>
        <begin position="74"/>
        <end position="75"/>
    </location>
    <ligand>
        <name>substrate</name>
    </ligand>
</feature>
<feature type="active site" description="Proton donor/acceptor" evidence="7">
    <location>
        <position position="183"/>
    </location>
</feature>
<evidence type="ECO:0000256" key="3">
    <source>
        <dbReference type="ARBA" id="ARBA00022960"/>
    </source>
</evidence>
<dbReference type="PROSITE" id="PS00924">
    <property type="entry name" value="ASP_GLU_RACEMASE_2"/>
    <property type="match status" value="1"/>
</dbReference>
<keyword evidence="5 7" id="KW-0413">Isomerase</keyword>
<evidence type="ECO:0000313" key="9">
    <source>
        <dbReference type="Proteomes" id="UP000195667"/>
    </source>
</evidence>
<feature type="binding site" evidence="7">
    <location>
        <begin position="10"/>
        <end position="11"/>
    </location>
    <ligand>
        <name>substrate</name>
    </ligand>
</feature>
<gene>
    <name evidence="7 8" type="primary">murI</name>
    <name evidence="8" type="ORF">CRENPOLYSF1_200074</name>
</gene>
<dbReference type="EC" id="5.1.1.3" evidence="2 7"/>
<keyword evidence="9" id="KW-1185">Reference proteome</keyword>
<evidence type="ECO:0000256" key="1">
    <source>
        <dbReference type="ARBA" id="ARBA00001602"/>
    </source>
</evidence>
<dbReference type="AlphaFoldDB" id="A0A1R4H6F8"/>
<evidence type="ECO:0000256" key="4">
    <source>
        <dbReference type="ARBA" id="ARBA00022984"/>
    </source>
</evidence>
<reference evidence="9" key="1">
    <citation type="submission" date="2017-02" db="EMBL/GenBank/DDBJ databases">
        <authorList>
            <person name="Daims H."/>
        </authorList>
    </citation>
    <scope>NUCLEOTIDE SEQUENCE [LARGE SCALE GENOMIC DNA]</scope>
</reference>
<comment type="similarity">
    <text evidence="7">Belongs to the aspartate/glutamate racemases family.</text>
</comment>
<dbReference type="InterPro" id="IPR015942">
    <property type="entry name" value="Asp/Glu/hydantoin_racemase"/>
</dbReference>
<feature type="binding site" evidence="7">
    <location>
        <begin position="42"/>
        <end position="43"/>
    </location>
    <ligand>
        <name>substrate</name>
    </ligand>
</feature>
<proteinExistence type="inferred from homology"/>
<dbReference type="FunFam" id="3.40.50.1860:FF:000001">
    <property type="entry name" value="Glutamate racemase"/>
    <property type="match status" value="1"/>
</dbReference>
<dbReference type="Pfam" id="PF01177">
    <property type="entry name" value="Asp_Glu_race"/>
    <property type="match status" value="1"/>
</dbReference>
<dbReference type="GO" id="GO:0008881">
    <property type="term" value="F:glutamate racemase activity"/>
    <property type="evidence" value="ECO:0007669"/>
    <property type="project" value="UniProtKB-UniRule"/>
</dbReference>
<evidence type="ECO:0000256" key="2">
    <source>
        <dbReference type="ARBA" id="ARBA00013090"/>
    </source>
</evidence>
<dbReference type="GO" id="GO:0071555">
    <property type="term" value="P:cell wall organization"/>
    <property type="evidence" value="ECO:0007669"/>
    <property type="project" value="UniProtKB-KW"/>
</dbReference>
<evidence type="ECO:0000256" key="6">
    <source>
        <dbReference type="ARBA" id="ARBA00023316"/>
    </source>
</evidence>
<sequence length="267" mass="29066">MHKNPIGVFDSGVGGLSVLREIRKLLPEEDLLYVADSAHAPYGDKPKEFILERSATIMDFFVSRHVKAIVVACNTATGAAVKELRPKYNVPMIAMEPAVKPASERSQTGIIGVLATNRTIDSNNFRILFARFAGQVTIIPQACPGLVELVEQGNLKGDEIRALIAQYVHPLVAQNVDMLVLGCTHYPFLAPIIQEIAGDSVTVIDSGAAIARELKSRLEKATVLANRQTQGSVQFWSSNEAGTAKRVISQLWQADIEVIKLPEAILI</sequence>
<dbReference type="Proteomes" id="UP000195667">
    <property type="component" value="Unassembled WGS sequence"/>
</dbReference>
<dbReference type="OrthoDB" id="9801055at2"/>
<keyword evidence="3 7" id="KW-0133">Cell shape</keyword>
<evidence type="ECO:0000256" key="5">
    <source>
        <dbReference type="ARBA" id="ARBA00023235"/>
    </source>
</evidence>
<feature type="active site" description="Proton donor/acceptor" evidence="7">
    <location>
        <position position="73"/>
    </location>
</feature>
<dbReference type="SUPFAM" id="SSF53681">
    <property type="entry name" value="Aspartate/glutamate racemase"/>
    <property type="match status" value="2"/>
</dbReference>
<protein>
    <recommendedName>
        <fullName evidence="2 7">Glutamate racemase</fullName>
        <ecNumber evidence="2 7">5.1.1.3</ecNumber>
    </recommendedName>
</protein>
<dbReference type="InterPro" id="IPR033134">
    <property type="entry name" value="Asp/Glu_racemase_AS_2"/>
</dbReference>
<dbReference type="UniPathway" id="UPA00219"/>
<dbReference type="PANTHER" id="PTHR21198">
    <property type="entry name" value="GLUTAMATE RACEMASE"/>
    <property type="match status" value="1"/>
</dbReference>
<evidence type="ECO:0000256" key="7">
    <source>
        <dbReference type="HAMAP-Rule" id="MF_00258"/>
    </source>
</evidence>
<dbReference type="InterPro" id="IPR001920">
    <property type="entry name" value="Asp/Glu_race"/>
</dbReference>
<accession>A0A1R4H6F8</accession>